<evidence type="ECO:0000256" key="3">
    <source>
        <dbReference type="ARBA" id="ARBA00010617"/>
    </source>
</evidence>
<dbReference type="PANTHER" id="PTHR24282:SF130">
    <property type="entry name" value="CYTOCHROME P450 FAMILY PROTEIN"/>
    <property type="match status" value="1"/>
</dbReference>
<keyword evidence="15" id="KW-1185">Reference proteome</keyword>
<name>A0ABQ8HDV8_9ROSI</name>
<keyword evidence="5 13" id="KW-0812">Transmembrane</keyword>
<dbReference type="InterPro" id="IPR002401">
    <property type="entry name" value="Cyt_P450_E_grp-I"/>
</dbReference>
<evidence type="ECO:0000256" key="2">
    <source>
        <dbReference type="ARBA" id="ARBA00004167"/>
    </source>
</evidence>
<keyword evidence="11 13" id="KW-0472">Membrane</keyword>
<keyword evidence="4 12" id="KW-0349">Heme</keyword>
<evidence type="ECO:0000256" key="8">
    <source>
        <dbReference type="ARBA" id="ARBA00023002"/>
    </source>
</evidence>
<dbReference type="InterPro" id="IPR050665">
    <property type="entry name" value="Cytochrome_P450_Monooxygen"/>
</dbReference>
<evidence type="ECO:0000256" key="13">
    <source>
        <dbReference type="SAM" id="Phobius"/>
    </source>
</evidence>
<gene>
    <name evidence="14" type="ORF">JRO89_XS12G0251600</name>
</gene>
<evidence type="ECO:0000256" key="7">
    <source>
        <dbReference type="ARBA" id="ARBA00022989"/>
    </source>
</evidence>
<accession>A0ABQ8HDV8</accession>
<dbReference type="PANTHER" id="PTHR24282">
    <property type="entry name" value="CYTOCHROME P450 FAMILY MEMBER"/>
    <property type="match status" value="1"/>
</dbReference>
<comment type="caution">
    <text evidence="14">The sequence shown here is derived from an EMBL/GenBank/DDBJ whole genome shotgun (WGS) entry which is preliminary data.</text>
</comment>
<dbReference type="PRINTS" id="PR00385">
    <property type="entry name" value="P450"/>
</dbReference>
<dbReference type="InterPro" id="IPR036396">
    <property type="entry name" value="Cyt_P450_sf"/>
</dbReference>
<organism evidence="14 15">
    <name type="scientific">Xanthoceras sorbifolium</name>
    <dbReference type="NCBI Taxonomy" id="99658"/>
    <lineage>
        <taxon>Eukaryota</taxon>
        <taxon>Viridiplantae</taxon>
        <taxon>Streptophyta</taxon>
        <taxon>Embryophyta</taxon>
        <taxon>Tracheophyta</taxon>
        <taxon>Spermatophyta</taxon>
        <taxon>Magnoliopsida</taxon>
        <taxon>eudicotyledons</taxon>
        <taxon>Gunneridae</taxon>
        <taxon>Pentapetalae</taxon>
        <taxon>rosids</taxon>
        <taxon>malvids</taxon>
        <taxon>Sapindales</taxon>
        <taxon>Sapindaceae</taxon>
        <taxon>Xanthoceroideae</taxon>
        <taxon>Xanthoceras</taxon>
    </lineage>
</organism>
<evidence type="ECO:0000256" key="11">
    <source>
        <dbReference type="ARBA" id="ARBA00023136"/>
    </source>
</evidence>
<dbReference type="PRINTS" id="PR00463">
    <property type="entry name" value="EP450I"/>
</dbReference>
<dbReference type="Proteomes" id="UP000827721">
    <property type="component" value="Unassembled WGS sequence"/>
</dbReference>
<dbReference type="InterPro" id="IPR017972">
    <property type="entry name" value="Cyt_P450_CS"/>
</dbReference>
<dbReference type="SUPFAM" id="SSF48264">
    <property type="entry name" value="Cytochrome P450"/>
    <property type="match status" value="1"/>
</dbReference>
<evidence type="ECO:0000256" key="6">
    <source>
        <dbReference type="ARBA" id="ARBA00022723"/>
    </source>
</evidence>
<evidence type="ECO:0000313" key="14">
    <source>
        <dbReference type="EMBL" id="KAH7554639.1"/>
    </source>
</evidence>
<evidence type="ECO:0000256" key="10">
    <source>
        <dbReference type="ARBA" id="ARBA00023033"/>
    </source>
</evidence>
<keyword evidence="9 12" id="KW-0408">Iron</keyword>
<keyword evidence="6 12" id="KW-0479">Metal-binding</keyword>
<comment type="cofactor">
    <cofactor evidence="1">
        <name>heme</name>
        <dbReference type="ChEBI" id="CHEBI:30413"/>
    </cofactor>
</comment>
<protein>
    <submittedName>
        <fullName evidence="14">Uncharacterized protein</fullName>
    </submittedName>
</protein>
<keyword evidence="10 12" id="KW-0503">Monooxygenase</keyword>
<proteinExistence type="inferred from homology"/>
<reference evidence="14 15" key="1">
    <citation type="submission" date="2021-02" db="EMBL/GenBank/DDBJ databases">
        <title>Plant Genome Project.</title>
        <authorList>
            <person name="Zhang R.-G."/>
        </authorList>
    </citation>
    <scope>NUCLEOTIDE SEQUENCE [LARGE SCALE GENOMIC DNA]</scope>
    <source>
        <tissue evidence="14">Leaves</tissue>
    </source>
</reference>
<sequence length="538" mass="61705">MEDSMSGVVLEMLWCVLILIVVSWVMIRVCDTVWLKPRRIRSTLSKQGIAGPKSSFFYGNVKQMQSMMEESTVTTTNCPSSSSSDVQPPVSHHQWLRSIFPYIQIWARRYGRMYMFSTGMQQHLLVNEAELIKELKLHKSLDLGKPSYLTKALEPMLGNGIIKANGHHWSFQKKLIAPEFFLHKVKGMVGLMEECTMAMISTWERRLSQSNRLGLAAATLDDHEFMVDQDLRGLSADIISRACFGSYYSQGKNIFAKLRDMQEALSHQSLVFGLPYFRFLPTKSNREIWRLKREVEDLILKVVNKGRQEASQKDLLQMILESAATDSELHQDKRKTERFIVDNCKNIYFAGYETTALSASWTLMLLALHPQWQQRVRAEIIENGSLDNMDKLNQLKTLTMVIQESLRLYAPSVMVAREAFADIKLGDFQLPKGVHVWSFIPELHRDPDNWGPDAGEFKPQRFAGGISEACKYPQMYIPFGYGTRLCIGQTFAMLELKVVLSLLLSRFSFSLSPYYRHSPVYKMLVMPQHGMRLIVKGV</sequence>
<dbReference type="Gene3D" id="1.10.630.10">
    <property type="entry name" value="Cytochrome P450"/>
    <property type="match status" value="1"/>
</dbReference>
<keyword evidence="7 13" id="KW-1133">Transmembrane helix</keyword>
<dbReference type="Pfam" id="PF00067">
    <property type="entry name" value="p450"/>
    <property type="match status" value="1"/>
</dbReference>
<comment type="similarity">
    <text evidence="3 12">Belongs to the cytochrome P450 family.</text>
</comment>
<dbReference type="PROSITE" id="PS00086">
    <property type="entry name" value="CYTOCHROME_P450"/>
    <property type="match status" value="1"/>
</dbReference>
<evidence type="ECO:0000313" key="15">
    <source>
        <dbReference type="Proteomes" id="UP000827721"/>
    </source>
</evidence>
<comment type="subcellular location">
    <subcellularLocation>
        <location evidence="2">Membrane</location>
        <topology evidence="2">Single-pass membrane protein</topology>
    </subcellularLocation>
</comment>
<keyword evidence="8 12" id="KW-0560">Oxidoreductase</keyword>
<evidence type="ECO:0000256" key="9">
    <source>
        <dbReference type="ARBA" id="ARBA00023004"/>
    </source>
</evidence>
<dbReference type="InterPro" id="IPR001128">
    <property type="entry name" value="Cyt_P450"/>
</dbReference>
<evidence type="ECO:0000256" key="1">
    <source>
        <dbReference type="ARBA" id="ARBA00001971"/>
    </source>
</evidence>
<evidence type="ECO:0000256" key="5">
    <source>
        <dbReference type="ARBA" id="ARBA00022692"/>
    </source>
</evidence>
<feature type="transmembrane region" description="Helical" evidence="13">
    <location>
        <begin position="7"/>
        <end position="27"/>
    </location>
</feature>
<dbReference type="EMBL" id="JAFEMO010000012">
    <property type="protein sequence ID" value="KAH7554639.1"/>
    <property type="molecule type" value="Genomic_DNA"/>
</dbReference>
<evidence type="ECO:0000256" key="4">
    <source>
        <dbReference type="ARBA" id="ARBA00022617"/>
    </source>
</evidence>
<evidence type="ECO:0000256" key="12">
    <source>
        <dbReference type="RuleBase" id="RU000461"/>
    </source>
</evidence>